<gene>
    <name evidence="3" type="ORF">LCGC14_1087480</name>
</gene>
<dbReference type="GO" id="GO:0032259">
    <property type="term" value="P:methylation"/>
    <property type="evidence" value="ECO:0007669"/>
    <property type="project" value="UniProtKB-KW"/>
</dbReference>
<dbReference type="InterPro" id="IPR029063">
    <property type="entry name" value="SAM-dependent_MTases_sf"/>
</dbReference>
<dbReference type="AlphaFoldDB" id="A0A0F9N120"/>
<dbReference type="SUPFAM" id="SSF53335">
    <property type="entry name" value="S-adenosyl-L-methionine-dependent methyltransferases"/>
    <property type="match status" value="1"/>
</dbReference>
<sequence>MSNSNIPILGDIQETMLGPLWARATYSKLYPEILNDPKAAQIIKEINYDFAKTKEFLDEWRALGLLVRAKSFDVALKNYIEHYPNSSIVNIGAGLDTTFYRVDNGTIKWYDLDLPNTIQFRRKFLSETSRNIFIAKSALDYSWFNEIEFSHDRGVFFIAGGFVYYFKEYEIAFLLSAMAERFPGGGVVFDCISKLAVKIGNKIAKKRGFDGKIWHLAIGNPVKQISQWSNKIKVVDWFTIWARTQINNNWSKKTRKMIKLTERLKTAKIVQIKFV</sequence>
<dbReference type="InterPro" id="IPR007213">
    <property type="entry name" value="Ppm1/Ppm2/Tcmp"/>
</dbReference>
<dbReference type="Gene3D" id="3.40.50.150">
    <property type="entry name" value="Vaccinia Virus protein VP39"/>
    <property type="match status" value="1"/>
</dbReference>
<dbReference type="PANTHER" id="PTHR43619:SF2">
    <property type="entry name" value="S-ADENOSYL-L-METHIONINE-DEPENDENT METHYLTRANSFERASES SUPERFAMILY PROTEIN"/>
    <property type="match status" value="1"/>
</dbReference>
<evidence type="ECO:0008006" key="4">
    <source>
        <dbReference type="Google" id="ProtNLM"/>
    </source>
</evidence>
<protein>
    <recommendedName>
        <fullName evidence="4">Polyketide biosynthesis methyltransferase</fullName>
    </recommendedName>
</protein>
<proteinExistence type="predicted"/>
<evidence type="ECO:0000313" key="3">
    <source>
        <dbReference type="EMBL" id="KKN05422.1"/>
    </source>
</evidence>
<dbReference type="GO" id="GO:0008168">
    <property type="term" value="F:methyltransferase activity"/>
    <property type="evidence" value="ECO:0007669"/>
    <property type="project" value="UniProtKB-KW"/>
</dbReference>
<reference evidence="3" key="1">
    <citation type="journal article" date="2015" name="Nature">
        <title>Complex archaea that bridge the gap between prokaryotes and eukaryotes.</title>
        <authorList>
            <person name="Spang A."/>
            <person name="Saw J.H."/>
            <person name="Jorgensen S.L."/>
            <person name="Zaremba-Niedzwiedzka K."/>
            <person name="Martijn J."/>
            <person name="Lind A.E."/>
            <person name="van Eijk R."/>
            <person name="Schleper C."/>
            <person name="Guy L."/>
            <person name="Ettema T.J."/>
        </authorList>
    </citation>
    <scope>NUCLEOTIDE SEQUENCE</scope>
</reference>
<accession>A0A0F9N120</accession>
<dbReference type="EMBL" id="LAZR01004807">
    <property type="protein sequence ID" value="KKN05422.1"/>
    <property type="molecule type" value="Genomic_DNA"/>
</dbReference>
<dbReference type="PANTHER" id="PTHR43619">
    <property type="entry name" value="S-ADENOSYL-L-METHIONINE-DEPENDENT METHYLTRANSFERASE YKTD-RELATED"/>
    <property type="match status" value="1"/>
</dbReference>
<dbReference type="Pfam" id="PF04072">
    <property type="entry name" value="LCM"/>
    <property type="match status" value="1"/>
</dbReference>
<organism evidence="3">
    <name type="scientific">marine sediment metagenome</name>
    <dbReference type="NCBI Taxonomy" id="412755"/>
    <lineage>
        <taxon>unclassified sequences</taxon>
        <taxon>metagenomes</taxon>
        <taxon>ecological metagenomes</taxon>
    </lineage>
</organism>
<dbReference type="InterPro" id="IPR016874">
    <property type="entry name" value="TcmP-like"/>
</dbReference>
<keyword evidence="2" id="KW-0808">Transferase</keyword>
<dbReference type="PIRSF" id="PIRSF028177">
    <property type="entry name" value="Polyketide_synth_Omtfrase_TcmP"/>
    <property type="match status" value="1"/>
</dbReference>
<name>A0A0F9N120_9ZZZZ</name>
<evidence type="ECO:0000256" key="1">
    <source>
        <dbReference type="ARBA" id="ARBA00022603"/>
    </source>
</evidence>
<keyword evidence="1" id="KW-0489">Methyltransferase</keyword>
<comment type="caution">
    <text evidence="3">The sequence shown here is derived from an EMBL/GenBank/DDBJ whole genome shotgun (WGS) entry which is preliminary data.</text>
</comment>
<evidence type="ECO:0000256" key="2">
    <source>
        <dbReference type="ARBA" id="ARBA00022679"/>
    </source>
</evidence>